<sequence length="167" mass="18316">MGLSGGLMNYVYDYVKDKGIITSLPRTSILAKATRIHASKKALGLKSDPTSMSPFKTKNRLLRMLLTFLTAIHYFVAKVGPISCVIDANYLSSYSHGIIDSTCGCGSGRVFLNHGVLVVGYGEEKGIEYWLVKNSWGADWGDKGYFKLKKDDKNTCGIATDSSYLLV</sequence>
<dbReference type="PROSITE" id="PS00640">
    <property type="entry name" value="THIOL_PROTEASE_ASN"/>
    <property type="match status" value="1"/>
</dbReference>
<evidence type="ECO:0000256" key="2">
    <source>
        <dbReference type="ARBA" id="ARBA00023157"/>
    </source>
</evidence>
<dbReference type="GO" id="GO:0006508">
    <property type="term" value="P:proteolysis"/>
    <property type="evidence" value="ECO:0007669"/>
    <property type="project" value="InterPro"/>
</dbReference>
<dbReference type="OrthoDB" id="190265at2759"/>
<evidence type="ECO:0000313" key="5">
    <source>
        <dbReference type="EMBL" id="CAH2010782.1"/>
    </source>
</evidence>
<dbReference type="InterPro" id="IPR039417">
    <property type="entry name" value="Peptidase_C1A_papain-like"/>
</dbReference>
<comment type="caution">
    <text evidence="4">The sequence shown here is derived from an EMBL/GenBank/DDBJ whole genome shotgun (WGS) entry which is preliminary data.</text>
</comment>
<dbReference type="CDD" id="cd02248">
    <property type="entry name" value="Peptidase_C1A"/>
    <property type="match status" value="1"/>
</dbReference>
<dbReference type="EMBL" id="CAKOFQ010008006">
    <property type="protein sequence ID" value="CAH2010782.1"/>
    <property type="molecule type" value="Genomic_DNA"/>
</dbReference>
<keyword evidence="2" id="KW-1015">Disulfide bond</keyword>
<dbReference type="InterPro" id="IPR038765">
    <property type="entry name" value="Papain-like_cys_pep_sf"/>
</dbReference>
<gene>
    <name evidence="4" type="ORF">ACAOBT_LOCUS11978</name>
    <name evidence="5" type="ORF">ACAOBT_LOCUS31771</name>
</gene>
<reference evidence="4" key="1">
    <citation type="submission" date="2022-03" db="EMBL/GenBank/DDBJ databases">
        <authorList>
            <person name="Sayadi A."/>
        </authorList>
    </citation>
    <scope>NUCLEOTIDE SEQUENCE</scope>
</reference>
<dbReference type="InterPro" id="IPR013128">
    <property type="entry name" value="Peptidase_C1A"/>
</dbReference>
<dbReference type="Gene3D" id="3.90.70.10">
    <property type="entry name" value="Cysteine proteinases"/>
    <property type="match status" value="1"/>
</dbReference>
<dbReference type="PANTHER" id="PTHR12411">
    <property type="entry name" value="CYSTEINE PROTEASE FAMILY C1-RELATED"/>
    <property type="match status" value="1"/>
</dbReference>
<evidence type="ECO:0000256" key="1">
    <source>
        <dbReference type="ARBA" id="ARBA00008455"/>
    </source>
</evidence>
<dbReference type="PROSITE" id="PS00639">
    <property type="entry name" value="THIOL_PROTEASE_HIS"/>
    <property type="match status" value="1"/>
</dbReference>
<dbReference type="SMART" id="SM00645">
    <property type="entry name" value="Pept_C1"/>
    <property type="match status" value="1"/>
</dbReference>
<name>A0A9P0KKE9_ACAOB</name>
<feature type="domain" description="Peptidase C1A papain C-terminal" evidence="3">
    <location>
        <begin position="8"/>
        <end position="166"/>
    </location>
</feature>
<dbReference type="SUPFAM" id="SSF54001">
    <property type="entry name" value="Cysteine proteinases"/>
    <property type="match status" value="1"/>
</dbReference>
<organism evidence="4 6">
    <name type="scientific">Acanthoscelides obtectus</name>
    <name type="common">Bean weevil</name>
    <name type="synonym">Bruchus obtectus</name>
    <dbReference type="NCBI Taxonomy" id="200917"/>
    <lineage>
        <taxon>Eukaryota</taxon>
        <taxon>Metazoa</taxon>
        <taxon>Ecdysozoa</taxon>
        <taxon>Arthropoda</taxon>
        <taxon>Hexapoda</taxon>
        <taxon>Insecta</taxon>
        <taxon>Pterygota</taxon>
        <taxon>Neoptera</taxon>
        <taxon>Endopterygota</taxon>
        <taxon>Coleoptera</taxon>
        <taxon>Polyphaga</taxon>
        <taxon>Cucujiformia</taxon>
        <taxon>Chrysomeloidea</taxon>
        <taxon>Chrysomelidae</taxon>
        <taxon>Bruchinae</taxon>
        <taxon>Bruchini</taxon>
        <taxon>Acanthoscelides</taxon>
    </lineage>
</organism>
<dbReference type="AlphaFoldDB" id="A0A9P0KKE9"/>
<dbReference type="InterPro" id="IPR025660">
    <property type="entry name" value="Pept_his_AS"/>
</dbReference>
<keyword evidence="6" id="KW-1185">Reference proteome</keyword>
<evidence type="ECO:0000259" key="3">
    <source>
        <dbReference type="SMART" id="SM00645"/>
    </source>
</evidence>
<comment type="similarity">
    <text evidence="1">Belongs to the peptidase C1 family.</text>
</comment>
<dbReference type="GO" id="GO:0008234">
    <property type="term" value="F:cysteine-type peptidase activity"/>
    <property type="evidence" value="ECO:0007669"/>
    <property type="project" value="InterPro"/>
</dbReference>
<dbReference type="Pfam" id="PF00112">
    <property type="entry name" value="Peptidase_C1"/>
    <property type="match status" value="1"/>
</dbReference>
<evidence type="ECO:0000313" key="6">
    <source>
        <dbReference type="Proteomes" id="UP001152888"/>
    </source>
</evidence>
<proteinExistence type="inferred from homology"/>
<protein>
    <recommendedName>
        <fullName evidence="3">Peptidase C1A papain C-terminal domain-containing protein</fullName>
    </recommendedName>
</protein>
<evidence type="ECO:0000313" key="4">
    <source>
        <dbReference type="EMBL" id="CAH1976128.1"/>
    </source>
</evidence>
<dbReference type="EMBL" id="CAKOFQ010006844">
    <property type="protein sequence ID" value="CAH1976128.1"/>
    <property type="molecule type" value="Genomic_DNA"/>
</dbReference>
<dbReference type="InterPro" id="IPR025661">
    <property type="entry name" value="Pept_asp_AS"/>
</dbReference>
<dbReference type="Proteomes" id="UP001152888">
    <property type="component" value="Unassembled WGS sequence"/>
</dbReference>
<dbReference type="InterPro" id="IPR000668">
    <property type="entry name" value="Peptidase_C1A_C"/>
</dbReference>
<accession>A0A9P0KKE9</accession>